<dbReference type="EMBL" id="JAIXMP010000010">
    <property type="protein sequence ID" value="KAI9266928.1"/>
    <property type="molecule type" value="Genomic_DNA"/>
</dbReference>
<dbReference type="Pfam" id="PF12894">
    <property type="entry name" value="ANAPC4_WD40"/>
    <property type="match status" value="1"/>
</dbReference>
<gene>
    <name evidence="2" type="ORF">BDA99DRAFT_507003</name>
</gene>
<dbReference type="Proteomes" id="UP001209540">
    <property type="component" value="Unassembled WGS sequence"/>
</dbReference>
<dbReference type="InterPro" id="IPR024977">
    <property type="entry name" value="Apc4-like_WD40_dom"/>
</dbReference>
<dbReference type="SUPFAM" id="SSF50978">
    <property type="entry name" value="WD40 repeat-like"/>
    <property type="match status" value="1"/>
</dbReference>
<evidence type="ECO:0000313" key="2">
    <source>
        <dbReference type="EMBL" id="KAI9266928.1"/>
    </source>
</evidence>
<feature type="domain" description="Anaphase-promoting complex subunit 4-like WD40" evidence="1">
    <location>
        <begin position="32"/>
        <end position="84"/>
    </location>
</feature>
<protein>
    <recommendedName>
        <fullName evidence="1">Anaphase-promoting complex subunit 4-like WD40 domain-containing protein</fullName>
    </recommendedName>
</protein>
<reference evidence="2" key="1">
    <citation type="journal article" date="2022" name="IScience">
        <title>Evolution of zygomycete secretomes and the origins of terrestrial fungal ecologies.</title>
        <authorList>
            <person name="Chang Y."/>
            <person name="Wang Y."/>
            <person name="Mondo S."/>
            <person name="Ahrendt S."/>
            <person name="Andreopoulos W."/>
            <person name="Barry K."/>
            <person name="Beard J."/>
            <person name="Benny G.L."/>
            <person name="Blankenship S."/>
            <person name="Bonito G."/>
            <person name="Cuomo C."/>
            <person name="Desiro A."/>
            <person name="Gervers K.A."/>
            <person name="Hundley H."/>
            <person name="Kuo A."/>
            <person name="LaButti K."/>
            <person name="Lang B.F."/>
            <person name="Lipzen A."/>
            <person name="O'Donnell K."/>
            <person name="Pangilinan J."/>
            <person name="Reynolds N."/>
            <person name="Sandor L."/>
            <person name="Smith M.E."/>
            <person name="Tsang A."/>
            <person name="Grigoriev I.V."/>
            <person name="Stajich J.E."/>
            <person name="Spatafora J.W."/>
        </authorList>
    </citation>
    <scope>NUCLEOTIDE SEQUENCE</scope>
    <source>
        <strain evidence="2">RSA 2281</strain>
    </source>
</reference>
<dbReference type="InterPro" id="IPR036322">
    <property type="entry name" value="WD40_repeat_dom_sf"/>
</dbReference>
<organism evidence="2 3">
    <name type="scientific">Phascolomyces articulosus</name>
    <dbReference type="NCBI Taxonomy" id="60185"/>
    <lineage>
        <taxon>Eukaryota</taxon>
        <taxon>Fungi</taxon>
        <taxon>Fungi incertae sedis</taxon>
        <taxon>Mucoromycota</taxon>
        <taxon>Mucoromycotina</taxon>
        <taxon>Mucoromycetes</taxon>
        <taxon>Mucorales</taxon>
        <taxon>Lichtheimiaceae</taxon>
        <taxon>Phascolomyces</taxon>
    </lineage>
</organism>
<sequence>MINNTLPFTEQSQFSFPVFHWTNLRKQAKQIIWCPTQDLAVIVFVDNTIALCRDGWFPIWEMTAPETTEVTALVWNPNGKFISFINAKKVKDK</sequence>
<comment type="caution">
    <text evidence="2">The sequence shown here is derived from an EMBL/GenBank/DDBJ whole genome shotgun (WGS) entry which is preliminary data.</text>
</comment>
<evidence type="ECO:0000259" key="1">
    <source>
        <dbReference type="Pfam" id="PF12894"/>
    </source>
</evidence>
<dbReference type="AlphaFoldDB" id="A0AAD5KDB8"/>
<proteinExistence type="predicted"/>
<reference evidence="2" key="2">
    <citation type="submission" date="2023-02" db="EMBL/GenBank/DDBJ databases">
        <authorList>
            <consortium name="DOE Joint Genome Institute"/>
            <person name="Mondo S.J."/>
            <person name="Chang Y."/>
            <person name="Wang Y."/>
            <person name="Ahrendt S."/>
            <person name="Andreopoulos W."/>
            <person name="Barry K."/>
            <person name="Beard J."/>
            <person name="Benny G.L."/>
            <person name="Blankenship S."/>
            <person name="Bonito G."/>
            <person name="Cuomo C."/>
            <person name="Desiro A."/>
            <person name="Gervers K.A."/>
            <person name="Hundley H."/>
            <person name="Kuo A."/>
            <person name="LaButti K."/>
            <person name="Lang B.F."/>
            <person name="Lipzen A."/>
            <person name="O'Donnell K."/>
            <person name="Pangilinan J."/>
            <person name="Reynolds N."/>
            <person name="Sandor L."/>
            <person name="Smith M.W."/>
            <person name="Tsang A."/>
            <person name="Grigoriev I.V."/>
            <person name="Stajich J.E."/>
            <person name="Spatafora J.W."/>
        </authorList>
    </citation>
    <scope>NUCLEOTIDE SEQUENCE</scope>
    <source>
        <strain evidence="2">RSA 2281</strain>
    </source>
</reference>
<name>A0AAD5KDB8_9FUNG</name>
<evidence type="ECO:0000313" key="3">
    <source>
        <dbReference type="Proteomes" id="UP001209540"/>
    </source>
</evidence>
<accession>A0AAD5KDB8</accession>
<keyword evidence="3" id="KW-1185">Reference proteome</keyword>